<evidence type="ECO:0000313" key="3">
    <source>
        <dbReference type="Proteomes" id="UP001187192"/>
    </source>
</evidence>
<evidence type="ECO:0000313" key="2">
    <source>
        <dbReference type="EMBL" id="GMN43177.1"/>
    </source>
</evidence>
<sequence>MGQVLHADSLKGTSGRHLGPIWTAGGAERKESARRGLHESGKLLADACGTAGLDTWWCMVGRAVWLHGWLEWLGLADGLSFWGLSVDFAYNFDSNVLFPYKTN</sequence>
<evidence type="ECO:0000256" key="1">
    <source>
        <dbReference type="SAM" id="MobiDB-lite"/>
    </source>
</evidence>
<feature type="region of interest" description="Disordered" evidence="1">
    <location>
        <begin position="1"/>
        <end position="21"/>
    </location>
</feature>
<proteinExistence type="predicted"/>
<name>A0AA88A293_FICCA</name>
<organism evidence="2 3">
    <name type="scientific">Ficus carica</name>
    <name type="common">Common fig</name>
    <dbReference type="NCBI Taxonomy" id="3494"/>
    <lineage>
        <taxon>Eukaryota</taxon>
        <taxon>Viridiplantae</taxon>
        <taxon>Streptophyta</taxon>
        <taxon>Embryophyta</taxon>
        <taxon>Tracheophyta</taxon>
        <taxon>Spermatophyta</taxon>
        <taxon>Magnoliopsida</taxon>
        <taxon>eudicotyledons</taxon>
        <taxon>Gunneridae</taxon>
        <taxon>Pentapetalae</taxon>
        <taxon>rosids</taxon>
        <taxon>fabids</taxon>
        <taxon>Rosales</taxon>
        <taxon>Moraceae</taxon>
        <taxon>Ficeae</taxon>
        <taxon>Ficus</taxon>
    </lineage>
</organism>
<protein>
    <submittedName>
        <fullName evidence="2">Uncharacterized protein</fullName>
    </submittedName>
</protein>
<dbReference type="Proteomes" id="UP001187192">
    <property type="component" value="Unassembled WGS sequence"/>
</dbReference>
<dbReference type="EMBL" id="BTGU01000015">
    <property type="protein sequence ID" value="GMN43177.1"/>
    <property type="molecule type" value="Genomic_DNA"/>
</dbReference>
<gene>
    <name evidence="2" type="ORF">TIFTF001_012379</name>
</gene>
<comment type="caution">
    <text evidence="2">The sequence shown here is derived from an EMBL/GenBank/DDBJ whole genome shotgun (WGS) entry which is preliminary data.</text>
</comment>
<dbReference type="AlphaFoldDB" id="A0AA88A293"/>
<accession>A0AA88A293</accession>
<reference evidence="2" key="1">
    <citation type="submission" date="2023-07" db="EMBL/GenBank/DDBJ databases">
        <title>draft genome sequence of fig (Ficus carica).</title>
        <authorList>
            <person name="Takahashi T."/>
            <person name="Nishimura K."/>
        </authorList>
    </citation>
    <scope>NUCLEOTIDE SEQUENCE</scope>
</reference>
<keyword evidence="3" id="KW-1185">Reference proteome</keyword>